<dbReference type="AlphaFoldDB" id="A0AB36JVN0"/>
<feature type="transmembrane region" description="Helical" evidence="1">
    <location>
        <begin position="26"/>
        <end position="59"/>
    </location>
</feature>
<keyword evidence="1" id="KW-1133">Transmembrane helix</keyword>
<keyword evidence="1" id="KW-0812">Transmembrane</keyword>
<comment type="caution">
    <text evidence="2">The sequence shown here is derived from an EMBL/GenBank/DDBJ whole genome shotgun (WGS) entry which is preliminary data.</text>
</comment>
<proteinExistence type="predicted"/>
<evidence type="ECO:0000313" key="2">
    <source>
        <dbReference type="EMBL" id="OOE39731.1"/>
    </source>
</evidence>
<dbReference type="EMBL" id="MUEO01000087">
    <property type="protein sequence ID" value="OOE39731.1"/>
    <property type="molecule type" value="Genomic_DNA"/>
</dbReference>
<gene>
    <name evidence="2" type="ORF">BZG09_16755</name>
</gene>
<keyword evidence="1" id="KW-0472">Membrane</keyword>
<accession>A0AB36JVN0</accession>
<sequence length="160" mass="17685">IIGNIMTNEISESPIKVVQFSRNNFIAQVVIGGLMIAAGIALNVFVAALGGLSFILMSVANNSIDHLRFCQDRVEIKLLALRSRDTIFYKDISNVQIESNVVTLSVKDGEKKKAKKIPLGYFTEEDKKEIVAYCEGIKMMLHGLNASRALCSSTTDIMHY</sequence>
<feature type="non-terminal residue" evidence="2">
    <location>
        <position position="1"/>
    </location>
</feature>
<evidence type="ECO:0000313" key="3">
    <source>
        <dbReference type="Proteomes" id="UP000188726"/>
    </source>
</evidence>
<organism evidence="2 3">
    <name type="scientific">Salinivibrio kushneri</name>
    <dbReference type="NCBI Taxonomy" id="1908198"/>
    <lineage>
        <taxon>Bacteria</taxon>
        <taxon>Pseudomonadati</taxon>
        <taxon>Pseudomonadota</taxon>
        <taxon>Gammaproteobacteria</taxon>
        <taxon>Vibrionales</taxon>
        <taxon>Vibrionaceae</taxon>
        <taxon>Salinivibrio</taxon>
    </lineage>
</organism>
<name>A0AB36JVN0_9GAMM</name>
<evidence type="ECO:0000256" key="1">
    <source>
        <dbReference type="SAM" id="Phobius"/>
    </source>
</evidence>
<dbReference type="Proteomes" id="UP000188726">
    <property type="component" value="Unassembled WGS sequence"/>
</dbReference>
<protein>
    <submittedName>
        <fullName evidence="2">Uncharacterized protein</fullName>
    </submittedName>
</protein>
<reference evidence="2 3" key="1">
    <citation type="journal article" date="2017" name="Genome Announc.">
        <title>Draft Genome Sequences of Salinivibrio proteolyticus, Salinivibrio sharmensis, Salinivibrio siamensis, Salinivibrio costicola subsp. alcaliphilus, Salinivibrio costicola subsp. vallismortis, and 29 New Isolates Belonging to the Genus Salinivibrio.</title>
        <authorList>
            <person name="Lopez-Hermoso C."/>
            <person name="de la Haba R.R."/>
            <person name="Sanchez-Porro C."/>
            <person name="Bayliss S.C."/>
            <person name="Feil E.J."/>
            <person name="Ventosa A."/>
        </authorList>
    </citation>
    <scope>NUCLEOTIDE SEQUENCE [LARGE SCALE GENOMIC DNA]</scope>
    <source>
        <strain evidence="2 3">IC202</strain>
    </source>
</reference>
<dbReference type="RefSeq" id="WP_206744381.1">
    <property type="nucleotide sequence ID" value="NZ_MUEO01000087.1"/>
</dbReference>